<proteinExistence type="predicted"/>
<dbReference type="InterPro" id="IPR036259">
    <property type="entry name" value="MFS_trans_sf"/>
</dbReference>
<evidence type="ECO:0000256" key="1">
    <source>
        <dbReference type="SAM" id="Phobius"/>
    </source>
</evidence>
<dbReference type="AlphaFoldDB" id="A0A6S6TIL3"/>
<organism evidence="2">
    <name type="scientific">uncultured Thiotrichaceae bacterium</name>
    <dbReference type="NCBI Taxonomy" id="298394"/>
    <lineage>
        <taxon>Bacteria</taxon>
        <taxon>Pseudomonadati</taxon>
        <taxon>Pseudomonadota</taxon>
        <taxon>Gammaproteobacteria</taxon>
        <taxon>Thiotrichales</taxon>
        <taxon>Thiotrichaceae</taxon>
        <taxon>environmental samples</taxon>
    </lineage>
</organism>
<dbReference type="EMBL" id="CACVAV010000298">
    <property type="protein sequence ID" value="CAA6819135.1"/>
    <property type="molecule type" value="Genomic_DNA"/>
</dbReference>
<feature type="transmembrane region" description="Helical" evidence="1">
    <location>
        <begin position="12"/>
        <end position="40"/>
    </location>
</feature>
<sequence>MVDDKVAKRNVVVLVLGQMFLGAQMPILIIVGGLAGAFLADNKALATLPISIMMLMTMLMAGPVSLFMGRYGRKAGFLTGAAAGAVGGLLG</sequence>
<keyword evidence="1" id="KW-0472">Membrane</keyword>
<dbReference type="PANTHER" id="PTHR23534:SF1">
    <property type="entry name" value="MAJOR FACILITATOR SUPERFAMILY PROTEIN"/>
    <property type="match status" value="1"/>
</dbReference>
<keyword evidence="1" id="KW-0812">Transmembrane</keyword>
<keyword evidence="1" id="KW-1133">Transmembrane helix</keyword>
<dbReference type="SUPFAM" id="SSF103473">
    <property type="entry name" value="MFS general substrate transporter"/>
    <property type="match status" value="1"/>
</dbReference>
<name>A0A6S6TIL3_9GAMM</name>
<protein>
    <submittedName>
        <fullName evidence="2">MFS transporter</fullName>
    </submittedName>
</protein>
<dbReference type="PANTHER" id="PTHR23534">
    <property type="entry name" value="MFS PERMEASE"/>
    <property type="match status" value="1"/>
</dbReference>
<accession>A0A6S6TIL3</accession>
<feature type="transmembrane region" description="Helical" evidence="1">
    <location>
        <begin position="46"/>
        <end position="68"/>
    </location>
</feature>
<reference evidence="2" key="1">
    <citation type="submission" date="2020-01" db="EMBL/GenBank/DDBJ databases">
        <authorList>
            <person name="Meier V. D."/>
            <person name="Meier V D."/>
        </authorList>
    </citation>
    <scope>NUCLEOTIDE SEQUENCE</scope>
    <source>
        <strain evidence="2">HLG_WM_MAG_08</strain>
    </source>
</reference>
<gene>
    <name evidence="2" type="ORF">HELGO_WM51372</name>
</gene>
<evidence type="ECO:0000313" key="2">
    <source>
        <dbReference type="EMBL" id="CAA6819135.1"/>
    </source>
</evidence>
<feature type="non-terminal residue" evidence="2">
    <location>
        <position position="91"/>
    </location>
</feature>